<dbReference type="Proteomes" id="UP000012589">
    <property type="component" value="Unassembled WGS sequence"/>
</dbReference>
<gene>
    <name evidence="1" type="ORF">C823_01230</name>
</gene>
<keyword evidence="2" id="KW-1185">Reference proteome</keyword>
<evidence type="ECO:0000313" key="1">
    <source>
        <dbReference type="EMBL" id="EMZ33949.1"/>
    </source>
</evidence>
<protein>
    <recommendedName>
        <fullName evidence="3">Tc1-like transposase DDE domain-containing protein</fullName>
    </recommendedName>
</protein>
<dbReference type="STRING" id="1235802.C823_01230"/>
<dbReference type="AlphaFoldDB" id="N2BB25"/>
<dbReference type="HOGENOM" id="CLU_2600821_0_0_9"/>
<proteinExistence type="predicted"/>
<sequence>MKPMVTDPETDIQRLGSVQKIDFEYIRMGKASIFMFTEPLSGWLYTEALEHRTMGDFAKMMKSVSETYYPDVTRIILVN</sequence>
<organism evidence="1 2">
    <name type="scientific">Eubacterium plexicaudatum ASF492</name>
    <dbReference type="NCBI Taxonomy" id="1235802"/>
    <lineage>
        <taxon>Bacteria</taxon>
        <taxon>Bacillati</taxon>
        <taxon>Bacillota</taxon>
        <taxon>Clostridia</taxon>
        <taxon>Eubacteriales</taxon>
        <taxon>Eubacteriaceae</taxon>
        <taxon>Eubacterium</taxon>
    </lineage>
</organism>
<dbReference type="eggNOG" id="COG3335">
    <property type="taxonomic scope" value="Bacteria"/>
</dbReference>
<dbReference type="PATRIC" id="fig|1235802.3.peg.1315"/>
<comment type="caution">
    <text evidence="1">The sequence shown here is derived from an EMBL/GenBank/DDBJ whole genome shotgun (WGS) entry which is preliminary data.</text>
</comment>
<evidence type="ECO:0000313" key="2">
    <source>
        <dbReference type="Proteomes" id="UP000012589"/>
    </source>
</evidence>
<name>N2BB25_9FIRM</name>
<dbReference type="EMBL" id="AQFT01000038">
    <property type="protein sequence ID" value="EMZ33949.1"/>
    <property type="molecule type" value="Genomic_DNA"/>
</dbReference>
<reference evidence="1 2" key="1">
    <citation type="journal article" date="2014" name="Genome Announc.">
        <title>Draft genome sequences of the altered schaedler flora, a defined bacterial community from gnotobiotic mice.</title>
        <authorList>
            <person name="Wannemuehler M.J."/>
            <person name="Overstreet A.M."/>
            <person name="Ward D.V."/>
            <person name="Phillips G.J."/>
        </authorList>
    </citation>
    <scope>NUCLEOTIDE SEQUENCE [LARGE SCALE GENOMIC DNA]</scope>
    <source>
        <strain evidence="1 2">ASF492</strain>
    </source>
</reference>
<evidence type="ECO:0008006" key="3">
    <source>
        <dbReference type="Google" id="ProtNLM"/>
    </source>
</evidence>
<accession>N2BB25</accession>